<keyword evidence="4 6" id="KW-0732">Signal</keyword>
<feature type="signal peptide" evidence="6">
    <location>
        <begin position="1"/>
        <end position="21"/>
    </location>
</feature>
<dbReference type="GO" id="GO:0005576">
    <property type="term" value="C:extracellular region"/>
    <property type="evidence" value="ECO:0007669"/>
    <property type="project" value="UniProtKB-SubCell"/>
</dbReference>
<dbReference type="GO" id="GO:0090729">
    <property type="term" value="F:toxin activity"/>
    <property type="evidence" value="ECO:0007669"/>
    <property type="project" value="UniProtKB-KW"/>
</dbReference>
<evidence type="ECO:0000256" key="4">
    <source>
        <dbReference type="ARBA" id="ARBA00022729"/>
    </source>
</evidence>
<name>A0A482ZKC6_9ARAC</name>
<evidence type="ECO:0000256" key="1">
    <source>
        <dbReference type="ARBA" id="ARBA00004613"/>
    </source>
</evidence>
<evidence type="ECO:0000256" key="2">
    <source>
        <dbReference type="ARBA" id="ARBA00022525"/>
    </source>
</evidence>
<keyword evidence="2" id="KW-0964">Secreted</keyword>
<dbReference type="Pfam" id="PF10530">
    <property type="entry name" value="Toxin_35"/>
    <property type="match status" value="1"/>
</dbReference>
<dbReference type="InterPro" id="IPR019553">
    <property type="entry name" value="Spider_toxin_CSTX_knottin"/>
</dbReference>
<evidence type="ECO:0000256" key="6">
    <source>
        <dbReference type="SAM" id="SignalP"/>
    </source>
</evidence>
<organism evidence="7">
    <name type="scientific">Lycosa sp. SGP-2016</name>
    <dbReference type="NCBI Taxonomy" id="1905177"/>
    <lineage>
        <taxon>Eukaryota</taxon>
        <taxon>Metazoa</taxon>
        <taxon>Ecdysozoa</taxon>
        <taxon>Arthropoda</taxon>
        <taxon>Chelicerata</taxon>
        <taxon>Arachnida</taxon>
        <taxon>Araneae</taxon>
        <taxon>Araneomorphae</taxon>
        <taxon>Entelegynae</taxon>
        <taxon>Lycosoidea</taxon>
        <taxon>Lycosidae</taxon>
        <taxon>Lycosa</taxon>
    </lineage>
</organism>
<proteinExistence type="predicted"/>
<evidence type="ECO:0000256" key="5">
    <source>
        <dbReference type="ARBA" id="ARBA00023157"/>
    </source>
</evidence>
<evidence type="ECO:0000256" key="3">
    <source>
        <dbReference type="ARBA" id="ARBA00022656"/>
    </source>
</evidence>
<feature type="chain" id="PRO_5036355181" evidence="6">
    <location>
        <begin position="22"/>
        <end position="76"/>
    </location>
</feature>
<sequence length="76" mass="8565">MKLLLVTVVVLLVVSFVKVEAETERVCIPLEKPCKDTPNNCCDGLDCECYRRLEEGVPKGVECVCFEKGVIYKKKN</sequence>
<reference evidence="7" key="2">
    <citation type="submission" date="2019-04" db="EMBL/GenBank/DDBJ databases">
        <title>Unravelling the molecular evolution of spider venoms.</title>
        <authorList>
            <person name="Pineda S."/>
        </authorList>
    </citation>
    <scope>NUCLEOTIDE SEQUENCE</scope>
</reference>
<keyword evidence="3" id="KW-0800">Toxin</keyword>
<keyword evidence="5" id="KW-1015">Disulfide bond</keyword>
<protein>
    <submittedName>
        <fullName evidence="7">U10-Lycotoxin-Lsp1a_1</fullName>
    </submittedName>
</protein>
<evidence type="ECO:0000313" key="7">
    <source>
        <dbReference type="EMBL" id="SMD46913.1"/>
    </source>
</evidence>
<dbReference type="EMBL" id="HAGS01000156">
    <property type="protein sequence ID" value="SMD46786.1"/>
    <property type="molecule type" value="Transcribed_RNA"/>
</dbReference>
<dbReference type="EMBL" id="HAGS01000283">
    <property type="protein sequence ID" value="SMD46913.1"/>
    <property type="molecule type" value="Transcribed_RNA"/>
</dbReference>
<dbReference type="AlphaFoldDB" id="A0A482ZKC6"/>
<reference evidence="7" key="1">
    <citation type="submission" date="2017-03" db="EMBL/GenBank/DDBJ databases">
        <authorList>
            <person name="QRISCLOUD D."/>
        </authorList>
    </citation>
    <scope>NUCLEOTIDE SEQUENCE</scope>
</reference>
<comment type="subcellular location">
    <subcellularLocation>
        <location evidence="1">Secreted</location>
    </subcellularLocation>
</comment>
<accession>A0A482ZKC6</accession>
<dbReference type="EMBL" id="HAGS01000289">
    <property type="protein sequence ID" value="SMD46919.1"/>
    <property type="molecule type" value="Transcribed_RNA"/>
</dbReference>